<reference evidence="2" key="1">
    <citation type="submission" date="2020-04" db="EMBL/GenBank/DDBJ databases">
        <authorList>
            <person name="Chiriac C."/>
            <person name="Salcher M."/>
            <person name="Ghai R."/>
            <person name="Kavagutti S V."/>
        </authorList>
    </citation>
    <scope>NUCLEOTIDE SEQUENCE</scope>
</reference>
<dbReference type="EMBL" id="LR796677">
    <property type="protein sequence ID" value="CAB4159295.1"/>
    <property type="molecule type" value="Genomic_DNA"/>
</dbReference>
<feature type="compositionally biased region" description="Low complexity" evidence="1">
    <location>
        <begin position="450"/>
        <end position="475"/>
    </location>
</feature>
<accession>A0A6J5NQ90</accession>
<name>A0A6J5NQ90_9CAUD</name>
<dbReference type="InterPro" id="IPR009279">
    <property type="entry name" value="Portal_Mu"/>
</dbReference>
<dbReference type="Pfam" id="PF06074">
    <property type="entry name" value="Portal_Mu"/>
    <property type="match status" value="1"/>
</dbReference>
<gene>
    <name evidence="2" type="ORF">UFOVP711_75</name>
</gene>
<evidence type="ECO:0000313" key="2">
    <source>
        <dbReference type="EMBL" id="CAB4159295.1"/>
    </source>
</evidence>
<sequence length="490" mass="54155">MAEYSDLQEIGTSGLQHVGGFVIDDFVGDLRGLRGAKVWREMADNDPVVGAMLFAIERLILQIDWRIEPFKENPDAVVKTKDQDNADFVEECMNDMSESWDSTLSSIMSFLTYGYAYCEIVYKKRVTSDTKDPTKRSNYSDGKIGWRKLALRAQETTWQWIFDEDGGIKGLEQMDQSAGNHGVVMIPIEKALLFRTSSVRNNPEGRSLLRNAYRPWKFKKTIEEIEAVGIERDLAGLPIAYVPPQLLSSNATPAEASARAGIERLIRGIKRNENEGIVFPLAYDDQGREIYKLSLLSSGGSRAFDTDKIVQRYDQRITMTVLADFILLGHEKVGSFALGSTKVDLFTTAIAQIAQSICDVFNQHAIPRLMKVNGMDVSRRPKLAFGDIHQINITELADFIQKASGSGALVVDEGLDEYLRTISGLPPKVESEEGVANNPNVAPPMPPQGQQPQAPSSAKTQPEAPAQPTEQSPAPEAQPAPPQAEPAKKK</sequence>
<organism evidence="2">
    <name type="scientific">uncultured Caudovirales phage</name>
    <dbReference type="NCBI Taxonomy" id="2100421"/>
    <lineage>
        <taxon>Viruses</taxon>
        <taxon>Duplodnaviria</taxon>
        <taxon>Heunggongvirae</taxon>
        <taxon>Uroviricota</taxon>
        <taxon>Caudoviricetes</taxon>
        <taxon>Peduoviridae</taxon>
        <taxon>Maltschvirus</taxon>
        <taxon>Maltschvirus maltsch</taxon>
    </lineage>
</organism>
<protein>
    <recommendedName>
        <fullName evidence="3">Portal protein</fullName>
    </recommendedName>
</protein>
<evidence type="ECO:0008006" key="3">
    <source>
        <dbReference type="Google" id="ProtNLM"/>
    </source>
</evidence>
<feature type="region of interest" description="Disordered" evidence="1">
    <location>
        <begin position="426"/>
        <end position="490"/>
    </location>
</feature>
<proteinExistence type="predicted"/>
<evidence type="ECO:0000256" key="1">
    <source>
        <dbReference type="SAM" id="MobiDB-lite"/>
    </source>
</evidence>